<dbReference type="HOGENOM" id="CLU_011856_0_4_3"/>
<evidence type="ECO:0000256" key="1">
    <source>
        <dbReference type="ARBA" id="ARBA00001933"/>
    </source>
</evidence>
<dbReference type="GO" id="GO:0005737">
    <property type="term" value="C:cytoplasm"/>
    <property type="evidence" value="ECO:0007669"/>
    <property type="project" value="TreeGrafter"/>
</dbReference>
<keyword evidence="4 6" id="KW-0663">Pyridoxal phosphate</keyword>
<evidence type="ECO:0000313" key="8">
    <source>
        <dbReference type="EMBL" id="ABM78393.1"/>
    </source>
</evidence>
<dbReference type="BioCyc" id="PMAR59922:G1G80-1433-MONOMER"/>
<comment type="similarity">
    <text evidence="2 7">Belongs to the group II decarboxylase family.</text>
</comment>
<evidence type="ECO:0000256" key="5">
    <source>
        <dbReference type="ARBA" id="ARBA00023239"/>
    </source>
</evidence>
<dbReference type="STRING" id="59922.P9303_16491"/>
<keyword evidence="5 7" id="KW-0456">Lyase</keyword>
<dbReference type="PANTHER" id="PTHR45677">
    <property type="entry name" value="GLUTAMATE DECARBOXYLASE-RELATED"/>
    <property type="match status" value="1"/>
</dbReference>
<organism evidence="8 9">
    <name type="scientific">Prochlorococcus marinus (strain MIT 9303)</name>
    <dbReference type="NCBI Taxonomy" id="59922"/>
    <lineage>
        <taxon>Bacteria</taxon>
        <taxon>Bacillati</taxon>
        <taxon>Cyanobacteriota</taxon>
        <taxon>Cyanophyceae</taxon>
        <taxon>Synechococcales</taxon>
        <taxon>Prochlorococcaceae</taxon>
        <taxon>Prochlorococcus</taxon>
    </lineage>
</organism>
<accession>A2CA83</accession>
<sequence length="470" mass="49873">MAGTPQIRPTATLAPFAKPDRFDPELQTFLEQASARLCQWFATASNRGPLPALSALPDVAPPPQGLSVDALLDDLQLVMEGAYQPSHPGALAHLDPPPLTASIAADLICAGLNNNLLAEELSPSLSRLEREMCRWFAERLGLPLSAGGVAASGGSLSNLMAMVIARQQADLQDDPRAVVIASVDAHVSLAKAIRVMGLASDALQTVPVDQEGCMNLDALEHQLKALRAEGRPCLAVVATAGTTVQGAVDPLVAVAELCRRERVWLHIDAAIGGVFALAAATASVVEGISLADSITVNPQKLLGITKTSSLLLVANQSHLASAFSTGLPYMEPAWGDGHGSEIGLQGTRPAEVLKLWLGLRQLGEQGIQSLLEGAIQRRQSLARQLDASRFILLSGPLHLIACTPKNADADQASVWSLATRQSLLEQQLMVSRPLHHGRHFLKVVLGNPHTQSIHLNRLATLMNQSLLGLR</sequence>
<dbReference type="SUPFAM" id="SSF53383">
    <property type="entry name" value="PLP-dependent transferases"/>
    <property type="match status" value="1"/>
</dbReference>
<gene>
    <name evidence="8" type="primary">gadB</name>
    <name evidence="8" type="ordered locus">P9303_16491</name>
</gene>
<protein>
    <submittedName>
        <fullName evidence="8">Pyridoxal-dependent decarboxylase family protein</fullName>
    </submittedName>
</protein>
<feature type="modified residue" description="N6-(pyridoxal phosphate)lysine" evidence="6">
    <location>
        <position position="300"/>
    </location>
</feature>
<dbReference type="InterPro" id="IPR015421">
    <property type="entry name" value="PyrdxlP-dep_Trfase_major"/>
</dbReference>
<dbReference type="GO" id="GO:0004058">
    <property type="term" value="F:aromatic-L-amino-acid decarboxylase activity"/>
    <property type="evidence" value="ECO:0007669"/>
    <property type="project" value="UniProtKB-ARBA"/>
</dbReference>
<dbReference type="Gene3D" id="3.90.1150.170">
    <property type="match status" value="2"/>
</dbReference>
<dbReference type="EMBL" id="CP000554">
    <property type="protein sequence ID" value="ABM78393.1"/>
    <property type="molecule type" value="Genomic_DNA"/>
</dbReference>
<dbReference type="AlphaFoldDB" id="A2CA83"/>
<name>A2CA83_PROM3</name>
<evidence type="ECO:0000256" key="3">
    <source>
        <dbReference type="ARBA" id="ARBA00022793"/>
    </source>
</evidence>
<dbReference type="InterPro" id="IPR015424">
    <property type="entry name" value="PyrdxlP-dep_Trfase"/>
</dbReference>
<proteinExistence type="inferred from homology"/>
<dbReference type="InterPro" id="IPR002129">
    <property type="entry name" value="PyrdxlP-dep_de-COase"/>
</dbReference>
<evidence type="ECO:0000256" key="6">
    <source>
        <dbReference type="PIRSR" id="PIRSR602129-50"/>
    </source>
</evidence>
<dbReference type="GO" id="GO:0030170">
    <property type="term" value="F:pyridoxal phosphate binding"/>
    <property type="evidence" value="ECO:0007669"/>
    <property type="project" value="InterPro"/>
</dbReference>
<comment type="cofactor">
    <cofactor evidence="1 6 7">
        <name>pyridoxal 5'-phosphate</name>
        <dbReference type="ChEBI" id="CHEBI:597326"/>
    </cofactor>
</comment>
<dbReference type="KEGG" id="pmf:P9303_16491"/>
<evidence type="ECO:0000256" key="2">
    <source>
        <dbReference type="ARBA" id="ARBA00009533"/>
    </source>
</evidence>
<dbReference type="PANTHER" id="PTHR45677:SF8">
    <property type="entry name" value="CYSTEINE SULFINIC ACID DECARBOXYLASE"/>
    <property type="match status" value="1"/>
</dbReference>
<dbReference type="RefSeq" id="WP_011826282.1">
    <property type="nucleotide sequence ID" value="NC_008820.1"/>
</dbReference>
<evidence type="ECO:0000256" key="7">
    <source>
        <dbReference type="RuleBase" id="RU000382"/>
    </source>
</evidence>
<dbReference type="Pfam" id="PF00282">
    <property type="entry name" value="Pyridoxal_deC"/>
    <property type="match status" value="1"/>
</dbReference>
<keyword evidence="3" id="KW-0210">Decarboxylase</keyword>
<dbReference type="Gene3D" id="3.40.640.10">
    <property type="entry name" value="Type I PLP-dependent aspartate aminotransferase-like (Major domain)"/>
    <property type="match status" value="1"/>
</dbReference>
<reference evidence="8 9" key="1">
    <citation type="journal article" date="2007" name="PLoS Genet.">
        <title>Patterns and implications of gene gain and loss in the evolution of Prochlorococcus.</title>
        <authorList>
            <person name="Kettler G.C."/>
            <person name="Martiny A.C."/>
            <person name="Huang K."/>
            <person name="Zucker J."/>
            <person name="Coleman M.L."/>
            <person name="Rodrigue S."/>
            <person name="Chen F."/>
            <person name="Lapidus A."/>
            <person name="Ferriera S."/>
            <person name="Johnson J."/>
            <person name="Steglich C."/>
            <person name="Church G.M."/>
            <person name="Richardson P."/>
            <person name="Chisholm S.W."/>
        </authorList>
    </citation>
    <scope>NUCLEOTIDE SEQUENCE [LARGE SCALE GENOMIC DNA]</scope>
    <source>
        <strain evidence="8 9">MIT 9303</strain>
    </source>
</reference>
<dbReference type="Proteomes" id="UP000002274">
    <property type="component" value="Chromosome"/>
</dbReference>
<dbReference type="GO" id="GO:0019752">
    <property type="term" value="P:carboxylic acid metabolic process"/>
    <property type="evidence" value="ECO:0007669"/>
    <property type="project" value="InterPro"/>
</dbReference>
<evidence type="ECO:0000256" key="4">
    <source>
        <dbReference type="ARBA" id="ARBA00022898"/>
    </source>
</evidence>
<evidence type="ECO:0000313" key="9">
    <source>
        <dbReference type="Proteomes" id="UP000002274"/>
    </source>
</evidence>